<dbReference type="GeneID" id="54480694"/>
<accession>A0A6A6WJW5</accession>
<feature type="domain" description="SUZ-C" evidence="2">
    <location>
        <begin position="212"/>
        <end position="257"/>
    </location>
</feature>
<dbReference type="RefSeq" id="XP_033604272.1">
    <property type="nucleotide sequence ID" value="XM_033739640.1"/>
</dbReference>
<keyword evidence="4" id="KW-1185">Reference proteome</keyword>
<feature type="compositionally biased region" description="Basic and acidic residues" evidence="1">
    <location>
        <begin position="7"/>
        <end position="35"/>
    </location>
</feature>
<name>A0A6A6WJW5_9PEZI</name>
<gene>
    <name evidence="3" type="ORF">EJ05DRAFT_185871</name>
</gene>
<feature type="compositionally biased region" description="Basic and acidic residues" evidence="1">
    <location>
        <begin position="110"/>
        <end position="143"/>
    </location>
</feature>
<sequence>MSAWDDDWVKIADREPAKDTQPEKPKKLTKAERRAQHAQLQRELWDTADNPAPAPIFVTARDNTPVQGDPFRAPMKLLSRKPPPKVLSKTDVEGQIGGLSLDDDDDSEEEERKRADILLKERQANAAKDREEKKRAYAERRAELGVGASVETQGRASPQARYQSQNQNQRGKGKGKGGQRSGNVTPSSGDHSPARGGPQKSSQLFEPGYAPKPNSVYIQRRAGEGSQSNSELPKESQILRAPRGPDGSGRGGFGFAPRGNKSTGSV</sequence>
<feature type="compositionally biased region" description="Polar residues" evidence="1">
    <location>
        <begin position="150"/>
        <end position="162"/>
    </location>
</feature>
<dbReference type="Proteomes" id="UP000799437">
    <property type="component" value="Unassembled WGS sequence"/>
</dbReference>
<dbReference type="OrthoDB" id="5422283at2759"/>
<dbReference type="AlphaFoldDB" id="A0A6A6WJW5"/>
<dbReference type="EMBL" id="ML996566">
    <property type="protein sequence ID" value="KAF2761821.1"/>
    <property type="molecule type" value="Genomic_DNA"/>
</dbReference>
<proteinExistence type="predicted"/>
<feature type="region of interest" description="Disordered" evidence="1">
    <location>
        <begin position="1"/>
        <end position="266"/>
    </location>
</feature>
<evidence type="ECO:0000313" key="3">
    <source>
        <dbReference type="EMBL" id="KAF2761821.1"/>
    </source>
</evidence>
<evidence type="ECO:0000256" key="1">
    <source>
        <dbReference type="SAM" id="MobiDB-lite"/>
    </source>
</evidence>
<dbReference type="PROSITE" id="PS51938">
    <property type="entry name" value="SUZ_C"/>
    <property type="match status" value="1"/>
</dbReference>
<reference evidence="3" key="1">
    <citation type="journal article" date="2020" name="Stud. Mycol.">
        <title>101 Dothideomycetes genomes: a test case for predicting lifestyles and emergence of pathogens.</title>
        <authorList>
            <person name="Haridas S."/>
            <person name="Albert R."/>
            <person name="Binder M."/>
            <person name="Bloem J."/>
            <person name="Labutti K."/>
            <person name="Salamov A."/>
            <person name="Andreopoulos B."/>
            <person name="Baker S."/>
            <person name="Barry K."/>
            <person name="Bills G."/>
            <person name="Bluhm B."/>
            <person name="Cannon C."/>
            <person name="Castanera R."/>
            <person name="Culley D."/>
            <person name="Daum C."/>
            <person name="Ezra D."/>
            <person name="Gonzalez J."/>
            <person name="Henrissat B."/>
            <person name="Kuo A."/>
            <person name="Liang C."/>
            <person name="Lipzen A."/>
            <person name="Lutzoni F."/>
            <person name="Magnuson J."/>
            <person name="Mondo S."/>
            <person name="Nolan M."/>
            <person name="Ohm R."/>
            <person name="Pangilinan J."/>
            <person name="Park H.-J."/>
            <person name="Ramirez L."/>
            <person name="Alfaro M."/>
            <person name="Sun H."/>
            <person name="Tritt A."/>
            <person name="Yoshinaga Y."/>
            <person name="Zwiers L.-H."/>
            <person name="Turgeon B."/>
            <person name="Goodwin S."/>
            <person name="Spatafora J."/>
            <person name="Crous P."/>
            <person name="Grigoriev I."/>
        </authorList>
    </citation>
    <scope>NUCLEOTIDE SEQUENCE</scope>
    <source>
        <strain evidence="3">CBS 121739</strain>
    </source>
</reference>
<evidence type="ECO:0000313" key="4">
    <source>
        <dbReference type="Proteomes" id="UP000799437"/>
    </source>
</evidence>
<dbReference type="InterPro" id="IPR024642">
    <property type="entry name" value="SUZ-C"/>
</dbReference>
<evidence type="ECO:0000259" key="2">
    <source>
        <dbReference type="PROSITE" id="PS51938"/>
    </source>
</evidence>
<protein>
    <recommendedName>
        <fullName evidence="2">SUZ-C domain-containing protein</fullName>
    </recommendedName>
</protein>
<organism evidence="3 4">
    <name type="scientific">Pseudovirgaria hyperparasitica</name>
    <dbReference type="NCBI Taxonomy" id="470096"/>
    <lineage>
        <taxon>Eukaryota</taxon>
        <taxon>Fungi</taxon>
        <taxon>Dikarya</taxon>
        <taxon>Ascomycota</taxon>
        <taxon>Pezizomycotina</taxon>
        <taxon>Dothideomycetes</taxon>
        <taxon>Dothideomycetes incertae sedis</taxon>
        <taxon>Acrospermales</taxon>
        <taxon>Acrospermaceae</taxon>
        <taxon>Pseudovirgaria</taxon>
    </lineage>
</organism>